<keyword evidence="4" id="KW-0472">Membrane</keyword>
<dbReference type="PANTHER" id="PTHR45902">
    <property type="entry name" value="LATROPHILIN RECEPTOR-LIKE PROTEIN A"/>
    <property type="match status" value="1"/>
</dbReference>
<evidence type="ECO:0000313" key="6">
    <source>
        <dbReference type="EMBL" id="CAH1794144.1"/>
    </source>
</evidence>
<dbReference type="Proteomes" id="UP000749559">
    <property type="component" value="Unassembled WGS sequence"/>
</dbReference>
<dbReference type="Gene3D" id="4.10.410.20">
    <property type="match status" value="1"/>
</dbReference>
<dbReference type="CDD" id="cd15039">
    <property type="entry name" value="7tmB3_Methuselah-like"/>
    <property type="match status" value="1"/>
</dbReference>
<accession>A0A8J1UKC2</accession>
<dbReference type="InterPro" id="IPR017981">
    <property type="entry name" value="GPCR_2-like_7TM"/>
</dbReference>
<evidence type="ECO:0000256" key="3">
    <source>
        <dbReference type="ARBA" id="ARBA00022989"/>
    </source>
</evidence>
<keyword evidence="5" id="KW-1015">Disulfide bond</keyword>
<dbReference type="InterPro" id="IPR000832">
    <property type="entry name" value="GPCR_2_secretin-like"/>
</dbReference>
<dbReference type="OrthoDB" id="6153483at2759"/>
<keyword evidence="2" id="KW-0812">Transmembrane</keyword>
<evidence type="ECO:0000256" key="2">
    <source>
        <dbReference type="ARBA" id="ARBA00022692"/>
    </source>
</evidence>
<organism evidence="6 7">
    <name type="scientific">Owenia fusiformis</name>
    <name type="common">Polychaete worm</name>
    <dbReference type="NCBI Taxonomy" id="6347"/>
    <lineage>
        <taxon>Eukaryota</taxon>
        <taxon>Metazoa</taxon>
        <taxon>Spiralia</taxon>
        <taxon>Lophotrochozoa</taxon>
        <taxon>Annelida</taxon>
        <taxon>Polychaeta</taxon>
        <taxon>Sedentaria</taxon>
        <taxon>Canalipalpata</taxon>
        <taxon>Sabellida</taxon>
        <taxon>Oweniida</taxon>
        <taxon>Oweniidae</taxon>
        <taxon>Owenia</taxon>
    </lineage>
</organism>
<dbReference type="PANTHER" id="PTHR45902:SF1">
    <property type="entry name" value="LATROPHILIN RECEPTOR-LIKE PROTEIN A"/>
    <property type="match status" value="1"/>
</dbReference>
<proteinExistence type="predicted"/>
<dbReference type="PROSITE" id="PS50261">
    <property type="entry name" value="G_PROTEIN_RECEP_F2_4"/>
    <property type="match status" value="1"/>
</dbReference>
<dbReference type="Pfam" id="PF01033">
    <property type="entry name" value="Somatomedin_B"/>
    <property type="match status" value="1"/>
</dbReference>
<name>A0A8J1UKC2_OWEFU</name>
<comment type="caution">
    <text evidence="6">The sequence shown here is derived from an EMBL/GenBank/DDBJ whole genome shotgun (WGS) entry which is preliminary data.</text>
</comment>
<dbReference type="Pfam" id="PF00002">
    <property type="entry name" value="7tm_2"/>
    <property type="match status" value="1"/>
</dbReference>
<evidence type="ECO:0000256" key="4">
    <source>
        <dbReference type="ARBA" id="ARBA00023136"/>
    </source>
</evidence>
<comment type="subcellular location">
    <subcellularLocation>
        <location evidence="1">Membrane</location>
        <topology evidence="1">Multi-pass membrane protein</topology>
    </subcellularLocation>
</comment>
<dbReference type="InterPro" id="IPR053231">
    <property type="entry name" value="GPCR_LN-TM7"/>
</dbReference>
<dbReference type="SMART" id="SM00201">
    <property type="entry name" value="SO"/>
    <property type="match status" value="1"/>
</dbReference>
<evidence type="ECO:0000256" key="1">
    <source>
        <dbReference type="ARBA" id="ARBA00004141"/>
    </source>
</evidence>
<keyword evidence="7" id="KW-1185">Reference proteome</keyword>
<dbReference type="InterPro" id="IPR036024">
    <property type="entry name" value="Somatomedin_B-like_dom_sf"/>
</dbReference>
<dbReference type="PROSITE" id="PS50958">
    <property type="entry name" value="SMB_2"/>
    <property type="match status" value="1"/>
</dbReference>
<dbReference type="SUPFAM" id="SSF90188">
    <property type="entry name" value="Somatomedin B domain"/>
    <property type="match status" value="1"/>
</dbReference>
<evidence type="ECO:0000256" key="5">
    <source>
        <dbReference type="ARBA" id="ARBA00023157"/>
    </source>
</evidence>
<reference evidence="6" key="1">
    <citation type="submission" date="2022-03" db="EMBL/GenBank/DDBJ databases">
        <authorList>
            <person name="Martin C."/>
        </authorList>
    </citation>
    <scope>NUCLEOTIDE SEQUENCE</scope>
</reference>
<dbReference type="GO" id="GO:0016020">
    <property type="term" value="C:membrane"/>
    <property type="evidence" value="ECO:0007669"/>
    <property type="project" value="UniProtKB-SubCell"/>
</dbReference>
<dbReference type="InterPro" id="IPR001212">
    <property type="entry name" value="Somatomedin_B_dom"/>
</dbReference>
<sequence length="804" mass="89961">MQFFFDICLFEQCLFVVIFILTSHSVAESESSTIVHDVTVSMVTGSLADVEDVTISAITAEVPVTEESISYSACDTAGQVCDGRCGHKGNASIGRCQCDPLCTTYGDCCPDFKMCVRVDILKQGRAGVAPELDSMTHQGGTFECVAINRSKNVYMKAKCDSRFIDNDVIDLCVQESRRVDTKIPVTDSSDGNIYRNIYCAKCNFATELQFWNMSLHCDVREYQNISIFNADMFETYPNQECALEYTAPHVDDTDVRECRRVISDCDSCEENQVALCNTYGLEPMVDPHTGLVYRNKHCMNTSQVAAIKSCDQIEQSKIIQDIVWYDINVVSEGNGSMLLSVAIEGVSTHSDEDQMIFQYFLAEQGEFVSCPSRYDLVDGECVTDGALFLFNITSVMYRFVSGAVISMDSYNSRLTDTLQQFLTVIGNMNIITEQFIWNFSPFKIDQNNVFHVYFPAYTSSDAIMEAFQTITDNIFGLQLEMSGNKSTMKLSISYMFIYGVYGVSNVTAAEGWTSDSIRGLVTLTCLIVSSTLLIIRIVLQAFIPVFHNHHGKVQCCLTGSILAANVSFLMRGVYLVASVPWVCATMAIITHWFYLHMFTWMQVATYDIYTKFSKSFANLVIQKQDLGYRGVVYAITIPSVIVTSAVIVDFVLPEDSRFSPKYGTELCWISQQYALIIFFIAPMTLILIGNTAMFFVTVQAIFRNGNNLLTPNIQQRKAHMIGVYLRPLTMVGLTWFIGILANVISVDPVWYLYIVLNALQGAFLVLSALCSRRVVDSNSKSKRQATTHFPSSSSSQLSIFSFKL</sequence>
<keyword evidence="3" id="KW-1133">Transmembrane helix</keyword>
<protein>
    <submittedName>
        <fullName evidence="6">Uncharacterized protein</fullName>
    </submittedName>
</protein>
<gene>
    <name evidence="6" type="ORF">OFUS_LOCUS18902</name>
</gene>
<dbReference type="GO" id="GO:0007166">
    <property type="term" value="P:cell surface receptor signaling pathway"/>
    <property type="evidence" value="ECO:0007669"/>
    <property type="project" value="InterPro"/>
</dbReference>
<dbReference type="Gene3D" id="1.20.1070.10">
    <property type="entry name" value="Rhodopsin 7-helix transmembrane proteins"/>
    <property type="match status" value="1"/>
</dbReference>
<dbReference type="GO" id="GO:0004930">
    <property type="term" value="F:G protein-coupled receptor activity"/>
    <property type="evidence" value="ECO:0007669"/>
    <property type="project" value="InterPro"/>
</dbReference>
<dbReference type="EMBL" id="CAIIXF020000009">
    <property type="protein sequence ID" value="CAH1794144.1"/>
    <property type="molecule type" value="Genomic_DNA"/>
</dbReference>
<evidence type="ECO:0000313" key="7">
    <source>
        <dbReference type="Proteomes" id="UP000749559"/>
    </source>
</evidence>
<dbReference type="AlphaFoldDB" id="A0A8J1UKC2"/>